<evidence type="ECO:0000256" key="1">
    <source>
        <dbReference type="ARBA" id="ARBA00004383"/>
    </source>
</evidence>
<evidence type="ECO:0000256" key="4">
    <source>
        <dbReference type="ARBA" id="ARBA00022519"/>
    </source>
</evidence>
<evidence type="ECO:0000256" key="10">
    <source>
        <dbReference type="ARBA" id="ARBA00023186"/>
    </source>
</evidence>
<comment type="similarity">
    <text evidence="2">Belongs to the lipase chaperone family.</text>
</comment>
<dbReference type="InterPro" id="IPR004961">
    <property type="entry name" value="Lipase_chaperone"/>
</dbReference>
<evidence type="ECO:0000256" key="12">
    <source>
        <dbReference type="ARBA" id="ARBA00031542"/>
    </source>
</evidence>
<evidence type="ECO:0000313" key="15">
    <source>
        <dbReference type="EMBL" id="MYM67581.1"/>
    </source>
</evidence>
<protein>
    <recommendedName>
        <fullName evidence="11">Lipase helper protein</fullName>
    </recommendedName>
    <alternativeName>
        <fullName evidence="12">Lipase modulator</fullName>
    </alternativeName>
</protein>
<keyword evidence="14" id="KW-0732">Signal</keyword>
<keyword evidence="16" id="KW-1185">Reference proteome</keyword>
<feature type="chain" id="PRO_5030697105" description="Lipase helper protein" evidence="14">
    <location>
        <begin position="33"/>
        <end position="308"/>
    </location>
</feature>
<feature type="signal peptide" evidence="14">
    <location>
        <begin position="1"/>
        <end position="32"/>
    </location>
</feature>
<keyword evidence="8" id="KW-0443">Lipid metabolism</keyword>
<evidence type="ECO:0000256" key="9">
    <source>
        <dbReference type="ARBA" id="ARBA00023136"/>
    </source>
</evidence>
<evidence type="ECO:0000256" key="11">
    <source>
        <dbReference type="ARBA" id="ARBA00030948"/>
    </source>
</evidence>
<evidence type="ECO:0000256" key="3">
    <source>
        <dbReference type="ARBA" id="ARBA00022475"/>
    </source>
</evidence>
<keyword evidence="10" id="KW-0143">Chaperone</keyword>
<evidence type="ECO:0000313" key="16">
    <source>
        <dbReference type="Proteomes" id="UP000450012"/>
    </source>
</evidence>
<dbReference type="Proteomes" id="UP000450012">
    <property type="component" value="Unassembled WGS sequence"/>
</dbReference>
<reference evidence="15 16" key="1">
    <citation type="submission" date="2019-12" db="EMBL/GenBank/DDBJ databases">
        <title>Novel species isolated from a subtropical stream in China.</title>
        <authorList>
            <person name="Lu H."/>
        </authorList>
    </citation>
    <scope>NUCLEOTIDE SEQUENCE [LARGE SCALE GENOMIC DNA]</scope>
    <source>
        <strain evidence="15 16">FT55W</strain>
    </source>
</reference>
<name>A0A7X4KAZ2_9BURK</name>
<evidence type="ECO:0000256" key="5">
    <source>
        <dbReference type="ARBA" id="ARBA00022692"/>
    </source>
</evidence>
<feature type="compositionally biased region" description="Basic and acidic residues" evidence="13">
    <location>
        <begin position="299"/>
        <end position="308"/>
    </location>
</feature>
<feature type="region of interest" description="Disordered" evidence="13">
    <location>
        <begin position="289"/>
        <end position="308"/>
    </location>
</feature>
<comment type="subcellular location">
    <subcellularLocation>
        <location evidence="1">Cell inner membrane</location>
        <topology evidence="1">Single-pass membrane protein</topology>
        <orientation evidence="1">Periplasmic side</orientation>
    </subcellularLocation>
</comment>
<dbReference type="GO" id="GO:0005886">
    <property type="term" value="C:plasma membrane"/>
    <property type="evidence" value="ECO:0007669"/>
    <property type="project" value="UniProtKB-SubCell"/>
</dbReference>
<evidence type="ECO:0000256" key="8">
    <source>
        <dbReference type="ARBA" id="ARBA00023098"/>
    </source>
</evidence>
<sequence>MRAALRVAMLAALAGGGAYLLLMQQDAPAAQAAPAQRASPDYFPFVRSMAGTQPDGAARADAAGKLEVNAELAYLFDYYLAGLGERPLDDIRSEIIRALQRRLPAAASVEAQRLLDAYLAYKRALVDVERALPQQADPASRARQRLAAMQQLRSAYFSPAEITGLFSASDIYDLDAIARLEISSDTSLTDAERKQNLAALDARLSPAARAEKDAPTRVLRLEETVASARARGADDNEIYRLRSAAISPSAAARFADLDREEADWQRRISAYQSQRRQLQQAAANETALQQLRDAGFSPEEQKRLPAYE</sequence>
<keyword evidence="5" id="KW-0812">Transmembrane</keyword>
<dbReference type="AlphaFoldDB" id="A0A7X4KAZ2"/>
<proteinExistence type="inferred from homology"/>
<evidence type="ECO:0000256" key="7">
    <source>
        <dbReference type="ARBA" id="ARBA00022989"/>
    </source>
</evidence>
<dbReference type="EMBL" id="WWCK01000003">
    <property type="protein sequence ID" value="MYM67581.1"/>
    <property type="molecule type" value="Genomic_DNA"/>
</dbReference>
<organism evidence="15 16">
    <name type="scientific">Duganella rivi</name>
    <dbReference type="NCBI Taxonomy" id="2666083"/>
    <lineage>
        <taxon>Bacteria</taxon>
        <taxon>Pseudomonadati</taxon>
        <taxon>Pseudomonadota</taxon>
        <taxon>Betaproteobacteria</taxon>
        <taxon>Burkholderiales</taxon>
        <taxon>Oxalobacteraceae</taxon>
        <taxon>Telluria group</taxon>
        <taxon>Duganella</taxon>
    </lineage>
</organism>
<keyword evidence="7" id="KW-1133">Transmembrane helix</keyword>
<gene>
    <name evidence="15" type="ORF">GTP45_12155</name>
</gene>
<dbReference type="SUPFAM" id="SSF158855">
    <property type="entry name" value="Lipase chaperone-like"/>
    <property type="match status" value="1"/>
</dbReference>
<dbReference type="RefSeq" id="WP_161014104.1">
    <property type="nucleotide sequence ID" value="NZ_WWCK01000003.1"/>
</dbReference>
<accession>A0A7X4KAZ2</accession>
<dbReference type="GO" id="GO:0051082">
    <property type="term" value="F:unfolded protein binding"/>
    <property type="evidence" value="ECO:0007669"/>
    <property type="project" value="InterPro"/>
</dbReference>
<dbReference type="Pfam" id="PF03280">
    <property type="entry name" value="Lipase_chap"/>
    <property type="match status" value="1"/>
</dbReference>
<evidence type="ECO:0000256" key="2">
    <source>
        <dbReference type="ARBA" id="ARBA00010358"/>
    </source>
</evidence>
<evidence type="ECO:0000256" key="14">
    <source>
        <dbReference type="SAM" id="SignalP"/>
    </source>
</evidence>
<evidence type="ECO:0000256" key="6">
    <source>
        <dbReference type="ARBA" id="ARBA00022963"/>
    </source>
</evidence>
<keyword evidence="3" id="KW-1003">Cell membrane</keyword>
<keyword evidence="6" id="KW-0442">Lipid degradation</keyword>
<keyword evidence="9" id="KW-0472">Membrane</keyword>
<dbReference type="GO" id="GO:0006457">
    <property type="term" value="P:protein folding"/>
    <property type="evidence" value="ECO:0007669"/>
    <property type="project" value="InterPro"/>
</dbReference>
<dbReference type="GO" id="GO:0016042">
    <property type="term" value="P:lipid catabolic process"/>
    <property type="evidence" value="ECO:0007669"/>
    <property type="project" value="UniProtKB-KW"/>
</dbReference>
<keyword evidence="4" id="KW-0997">Cell inner membrane</keyword>
<comment type="caution">
    <text evidence="15">The sequence shown here is derived from an EMBL/GenBank/DDBJ whole genome shotgun (WGS) entry which is preliminary data.</text>
</comment>
<evidence type="ECO:0000256" key="13">
    <source>
        <dbReference type="SAM" id="MobiDB-lite"/>
    </source>
</evidence>